<dbReference type="PROSITE" id="PS00292">
    <property type="entry name" value="CYCLINS"/>
    <property type="match status" value="1"/>
</dbReference>
<dbReference type="SMART" id="SM00385">
    <property type="entry name" value="CYCLIN"/>
    <property type="match status" value="1"/>
</dbReference>
<dbReference type="InterPro" id="IPR004367">
    <property type="entry name" value="Cyclin_C-dom"/>
</dbReference>
<comment type="similarity">
    <text evidence="6">Belongs to the cyclin family.</text>
</comment>
<evidence type="ECO:0000256" key="6">
    <source>
        <dbReference type="RuleBase" id="RU000383"/>
    </source>
</evidence>
<evidence type="ECO:0000313" key="8">
    <source>
        <dbReference type="EMBL" id="RHN78079.1"/>
    </source>
</evidence>
<comment type="caution">
    <text evidence="8">The sequence shown here is derived from an EMBL/GenBank/DDBJ whole genome shotgun (WGS) entry which is preliminary data.</text>
</comment>
<reference evidence="9" key="1">
    <citation type="journal article" date="2018" name="Nat. Plants">
        <title>Whole-genome landscape of Medicago truncatula symbiotic genes.</title>
        <authorList>
            <person name="Pecrix Y."/>
            <person name="Staton S.E."/>
            <person name="Sallet E."/>
            <person name="Lelandais-Briere C."/>
            <person name="Moreau S."/>
            <person name="Carrere S."/>
            <person name="Blein T."/>
            <person name="Jardinaud M.F."/>
            <person name="Latrasse D."/>
            <person name="Zouine M."/>
            <person name="Zahm M."/>
            <person name="Kreplak J."/>
            <person name="Mayjonade B."/>
            <person name="Satge C."/>
            <person name="Perez M."/>
            <person name="Cauet S."/>
            <person name="Marande W."/>
            <person name="Chantry-Darmon C."/>
            <person name="Lopez-Roques C."/>
            <person name="Bouchez O."/>
            <person name="Berard A."/>
            <person name="Debelle F."/>
            <person name="Munos S."/>
            <person name="Bendahmane A."/>
            <person name="Berges H."/>
            <person name="Niebel A."/>
            <person name="Buitink J."/>
            <person name="Frugier F."/>
            <person name="Benhamed M."/>
            <person name="Crespi M."/>
            <person name="Gouzy J."/>
            <person name="Gamas P."/>
        </authorList>
    </citation>
    <scope>NUCLEOTIDE SEQUENCE [LARGE SCALE GENOMIC DNA]</scope>
    <source>
        <strain evidence="9">cv. Jemalong A17</strain>
    </source>
</reference>
<protein>
    <recommendedName>
        <fullName evidence="5">B-like cyclin</fullName>
    </recommendedName>
</protein>
<dbReference type="PANTHER" id="PTHR10177">
    <property type="entry name" value="CYCLINS"/>
    <property type="match status" value="1"/>
</dbReference>
<dbReference type="SUPFAM" id="SSF47954">
    <property type="entry name" value="Cyclin-like"/>
    <property type="match status" value="2"/>
</dbReference>
<proteinExistence type="inferred from homology"/>
<organism evidence="8 9">
    <name type="scientific">Medicago truncatula</name>
    <name type="common">Barrel medic</name>
    <name type="synonym">Medicago tribuloides</name>
    <dbReference type="NCBI Taxonomy" id="3880"/>
    <lineage>
        <taxon>Eukaryota</taxon>
        <taxon>Viridiplantae</taxon>
        <taxon>Streptophyta</taxon>
        <taxon>Embryophyta</taxon>
        <taxon>Tracheophyta</taxon>
        <taxon>Spermatophyta</taxon>
        <taxon>Magnoliopsida</taxon>
        <taxon>eudicotyledons</taxon>
        <taxon>Gunneridae</taxon>
        <taxon>Pentapetalae</taxon>
        <taxon>rosids</taxon>
        <taxon>fabids</taxon>
        <taxon>Fabales</taxon>
        <taxon>Fabaceae</taxon>
        <taxon>Papilionoideae</taxon>
        <taxon>50 kb inversion clade</taxon>
        <taxon>NPAAA clade</taxon>
        <taxon>Hologalegina</taxon>
        <taxon>IRL clade</taxon>
        <taxon>Trifolieae</taxon>
        <taxon>Medicago</taxon>
    </lineage>
</organism>
<dbReference type="GO" id="GO:0051301">
    <property type="term" value="P:cell division"/>
    <property type="evidence" value="ECO:0007669"/>
    <property type="project" value="UniProtKB-KW"/>
</dbReference>
<accession>A0A396JIL6</accession>
<dbReference type="Proteomes" id="UP000265566">
    <property type="component" value="Chromosome 1"/>
</dbReference>
<dbReference type="InterPro" id="IPR006671">
    <property type="entry name" value="Cyclin_N"/>
</dbReference>
<feature type="domain" description="Cyclin-like" evidence="7">
    <location>
        <begin position="377"/>
        <end position="453"/>
    </location>
</feature>
<keyword evidence="2" id="KW-0132">Cell division</keyword>
<dbReference type="Pfam" id="PF02984">
    <property type="entry name" value="Cyclin_C"/>
    <property type="match status" value="1"/>
</dbReference>
<dbReference type="Pfam" id="PF00134">
    <property type="entry name" value="Cyclin_N"/>
    <property type="match status" value="1"/>
</dbReference>
<sequence>MIIIKSRNSKRKLQHEPSPLHVISKKLRSKIPRRKRRQISPVLLVSPRFKASRENRGFSVGSVDSSSGSDFAGGEVSCDSSRISAVKGRTNSRSEISSGVECVRRFEKRNENEVEVSETSCVDSSSGVRRNLILKFENGKENDEVSEVCTKSELTFAENSKSSNGNSNLNLNLNISSEITRNDVVSVNRASESEFSQISRNRNADENCVIAQSIMKNYSDNSGYDSDLACSEKLQFSYYDDDESEEYCSSQGTTFSDLHSDIFSEGSDYSPSQFIDSGSEFSQGSVGETPSHTYSLLLRYRDEFAKLGSPVKATSIVVEDFSLHNNFSRFEDIDDEESYQMLRKRERRQAFMWNYGERYFSATDFAEVFQQRSRMVHWIVEHSYRKQLRPETMFLAINLLDRFLSKGYFKAERNLQIVGIACLTLATRIEENQQYNSVYSRCEVVAMEWMVQEVLEFECFHPTIYNFLCFYLKAANADAVVEKRVTCLALLALSGPDQLCYWPSTIAAAIVILASLELNQKASHKVIGVITVAIQN</sequence>
<gene>
    <name evidence="8" type="ORF">MtrunA17_Chr1g0161581</name>
</gene>
<evidence type="ECO:0000259" key="7">
    <source>
        <dbReference type="SMART" id="SM00385"/>
    </source>
</evidence>
<evidence type="ECO:0000256" key="4">
    <source>
        <dbReference type="ARBA" id="ARBA00023306"/>
    </source>
</evidence>
<evidence type="ECO:0000256" key="5">
    <source>
        <dbReference type="ARBA" id="ARBA00032263"/>
    </source>
</evidence>
<dbReference type="Gramene" id="rna1594">
    <property type="protein sequence ID" value="RHN78079.1"/>
    <property type="gene ID" value="gene1594"/>
</dbReference>
<dbReference type="InterPro" id="IPR036915">
    <property type="entry name" value="Cyclin-like_sf"/>
</dbReference>
<dbReference type="EMBL" id="PSQE01000001">
    <property type="protein sequence ID" value="RHN78079.1"/>
    <property type="molecule type" value="Genomic_DNA"/>
</dbReference>
<dbReference type="AlphaFoldDB" id="A0A396JIL6"/>
<dbReference type="Gene3D" id="1.10.472.10">
    <property type="entry name" value="Cyclin-like"/>
    <property type="match status" value="2"/>
</dbReference>
<name>A0A396JIL6_MEDTR</name>
<evidence type="ECO:0000313" key="9">
    <source>
        <dbReference type="Proteomes" id="UP000265566"/>
    </source>
</evidence>
<evidence type="ECO:0000256" key="2">
    <source>
        <dbReference type="ARBA" id="ARBA00022618"/>
    </source>
</evidence>
<evidence type="ECO:0000256" key="3">
    <source>
        <dbReference type="ARBA" id="ARBA00023127"/>
    </source>
</evidence>
<dbReference type="InterPro" id="IPR048258">
    <property type="entry name" value="Cyclins_cyclin-box"/>
</dbReference>
<dbReference type="InterPro" id="IPR013763">
    <property type="entry name" value="Cyclin-like_dom"/>
</dbReference>
<keyword evidence="3 6" id="KW-0195">Cyclin</keyword>
<comment type="subunit">
    <text evidence="1">Interacts with the CDC2 protein kinase to form a serine/threonine kinase holoenzyme complex also known as maturation promoting factor (MPF). The cyclin subunit imparts substrate specificity to the complex.</text>
</comment>
<evidence type="ECO:0000256" key="1">
    <source>
        <dbReference type="ARBA" id="ARBA00011177"/>
    </source>
</evidence>
<keyword evidence="4" id="KW-0131">Cell cycle</keyword>
<dbReference type="InterPro" id="IPR039361">
    <property type="entry name" value="Cyclin"/>
</dbReference>